<feature type="region of interest" description="Disordered" evidence="8">
    <location>
        <begin position="442"/>
        <end position="464"/>
    </location>
</feature>
<evidence type="ECO:0000313" key="10">
    <source>
        <dbReference type="EMBL" id="CAD9601876.1"/>
    </source>
</evidence>
<accession>A0A7S2LBW9</accession>
<evidence type="ECO:0000256" key="1">
    <source>
        <dbReference type="ARBA" id="ARBA00001946"/>
    </source>
</evidence>
<keyword evidence="3" id="KW-0479">Metal-binding</keyword>
<evidence type="ECO:0000256" key="8">
    <source>
        <dbReference type="SAM" id="MobiDB-lite"/>
    </source>
</evidence>
<sequence>MMEEWHQKLHNNTCPDDVAICEALLEYIEGGLDISRYWARLAKDRVTKERLASYDRKITSEPHFRKDQCPGLTNDLREYLKTLKAVHSGADLDSAASAVLGYSQGVCQGKAVQVQAISQVASPRLAELLDLVHRGSAYLRIADKPLLALEPMVEARWELRPWAGPNGVDVGDRLKDVIYLDLALEAAIRTTIEGCLARLSSYSPANAMQIVGLALESLVMSSGNNGELVCCLKQWRHATSLIKDAKQGEWALCAKAAMDRICRELALQGERTTSALQPAAENLGGRLGAAGDVVKLFAEEVARGGSAAPLSQLLRALDPMLRKLASLGAWQIISPVRACGRLLCVDSLASVQLLTYHEPTVLVTRSVGGDEEIPEGAVALITTDMPDVLSHVAVRARNEKCFFATVLDAEVFDSIRTLDGSVVECSPSAAGDTATVQPAAPGALASAGEASPQEPAAGPGAKDPAGVAIKPAKFNGKFAVTSSEFSWSIVGGKSCNLRRLRQRLPEWIHLPASAALPFGVFDKVLGAPENAALARRIGVLCAKLESSAAPAVPLKAIREELRALKPTSDVVSAWRKAFSEMRSQSMVHLSGATGDISGINGTYEVRPWYLDAGTVVLRHKKHDGVWMYPGKDGRWWVSDTGSKDARSNRGWAYSDPVKPGTSPTSKGIGWHIMEGAGEDEVTVATVDVEEDSGPGHSKPWQEITTRLGKDSFFKVTGAAGEKGAFVNGLYELRRPAADAPGDAPVFRARGDHDRWMFYARDKSWWIGSTRRMRDGEPKGWARSCRVRPGALPTVATEWEVISAEGTWERHPVLVLHIRGERSDVEAKCSGMITPTESERGDGEGAGQETDAAPIEAGLERTYVADNTILMERTSGLRHRITCNVDDYHRTKQTAWGSVVRGVETGDGWVRVTADGTYLPMAVQGVPVLIRQEALPAEEAKPMERAETAAALLDALSSGILPSTAVDQAGTSPEAFAQAYALDNRELKARSFGMRHRVTRSMDDFHETAHTAWGHSVTGIDLGDGWLQTDEGAFLPMYVSGCRVVVPKAELEPAEAAYLLDNSLLHASSGGLRHRSSRDMEDLHPVRGTQWGEIVRGTPAGDGWVKVDDGTFLPMAVGGVPVLVQQEQPQDARPEEKPEDLERRAAVSLGGTAHTLFAASAVSALSGQPSSAAYPASVPATPSSPVRRLPPVCFLAPAMESQSERPDTPRDAEFVADNSLLQATSRGVRHRCTRRIDDVHPKAGTAWGKSVRGVDLGDGWIQVTSTGLFVPTEVKSMRVMVRVPD</sequence>
<proteinExistence type="predicted"/>
<evidence type="ECO:0000256" key="7">
    <source>
        <dbReference type="ARBA" id="ARBA00022842"/>
    </source>
</evidence>
<dbReference type="Pfam" id="PF22973">
    <property type="entry name" value="GWD1_pHisD"/>
    <property type="match status" value="1"/>
</dbReference>
<evidence type="ECO:0000256" key="5">
    <source>
        <dbReference type="ARBA" id="ARBA00022777"/>
    </source>
</evidence>
<organism evidence="10">
    <name type="scientific">Zooxanthella nutricula</name>
    <dbReference type="NCBI Taxonomy" id="1333877"/>
    <lineage>
        <taxon>Eukaryota</taxon>
        <taxon>Sar</taxon>
        <taxon>Alveolata</taxon>
        <taxon>Dinophyceae</taxon>
        <taxon>Peridiniales</taxon>
        <taxon>Peridiniales incertae sedis</taxon>
        <taxon>Zooxanthella</taxon>
    </lineage>
</organism>
<evidence type="ECO:0000259" key="9">
    <source>
        <dbReference type="Pfam" id="PF22973"/>
    </source>
</evidence>
<keyword evidence="2" id="KW-0808">Transferase</keyword>
<protein>
    <recommendedName>
        <fullName evidence="9">Alpha-glucan water dikinase phosphohistidine-like domain-containing protein</fullName>
    </recommendedName>
</protein>
<evidence type="ECO:0000256" key="2">
    <source>
        <dbReference type="ARBA" id="ARBA00022679"/>
    </source>
</evidence>
<keyword evidence="6" id="KW-0067">ATP-binding</keyword>
<keyword evidence="4" id="KW-0547">Nucleotide-binding</keyword>
<dbReference type="GO" id="GO:0046872">
    <property type="term" value="F:metal ion binding"/>
    <property type="evidence" value="ECO:0007669"/>
    <property type="project" value="UniProtKB-KW"/>
</dbReference>
<dbReference type="PANTHER" id="PTHR46999">
    <property type="entry name" value="ALPHA-GLUCAN WATER DIKINASE 1, CHLOROPLASTIC-RELATED"/>
    <property type="match status" value="1"/>
</dbReference>
<evidence type="ECO:0000256" key="4">
    <source>
        <dbReference type="ARBA" id="ARBA00022741"/>
    </source>
</evidence>
<keyword evidence="5" id="KW-0418">Kinase</keyword>
<evidence type="ECO:0000256" key="3">
    <source>
        <dbReference type="ARBA" id="ARBA00022723"/>
    </source>
</evidence>
<gene>
    <name evidence="10" type="ORF">BRAN1462_LOCUS38229</name>
</gene>
<comment type="cofactor">
    <cofactor evidence="1">
        <name>Mg(2+)</name>
        <dbReference type="ChEBI" id="CHEBI:18420"/>
    </cofactor>
</comment>
<dbReference type="GO" id="GO:0016301">
    <property type="term" value="F:kinase activity"/>
    <property type="evidence" value="ECO:0007669"/>
    <property type="project" value="UniProtKB-KW"/>
</dbReference>
<evidence type="ECO:0000256" key="6">
    <source>
        <dbReference type="ARBA" id="ARBA00022840"/>
    </source>
</evidence>
<dbReference type="PANTHER" id="PTHR46999:SF1">
    <property type="entry name" value="ALPHA-GLUCAN WATER DIKINASE 1, CHLOROPLASTIC"/>
    <property type="match status" value="1"/>
</dbReference>
<keyword evidence="7" id="KW-0460">Magnesium</keyword>
<reference evidence="10" key="1">
    <citation type="submission" date="2021-01" db="EMBL/GenBank/DDBJ databases">
        <authorList>
            <person name="Corre E."/>
            <person name="Pelletier E."/>
            <person name="Niang G."/>
            <person name="Scheremetjew M."/>
            <person name="Finn R."/>
            <person name="Kale V."/>
            <person name="Holt S."/>
            <person name="Cochrane G."/>
            <person name="Meng A."/>
            <person name="Brown T."/>
            <person name="Cohen L."/>
        </authorList>
    </citation>
    <scope>NUCLEOTIDE SEQUENCE</scope>
    <source>
        <strain evidence="10">RCC3387</strain>
    </source>
</reference>
<name>A0A7S2LBW9_9DINO</name>
<dbReference type="InterPro" id="IPR054481">
    <property type="entry name" value="GWD1_pHisD"/>
</dbReference>
<dbReference type="EMBL" id="HBGW01060075">
    <property type="protein sequence ID" value="CAD9601876.1"/>
    <property type="molecule type" value="Transcribed_RNA"/>
</dbReference>
<feature type="domain" description="Alpha-glucan water dikinase phosphohistidine-like" evidence="9">
    <location>
        <begin position="329"/>
        <end position="430"/>
    </location>
</feature>
<dbReference type="GO" id="GO:0005524">
    <property type="term" value="F:ATP binding"/>
    <property type="evidence" value="ECO:0007669"/>
    <property type="project" value="UniProtKB-KW"/>
</dbReference>
<feature type="region of interest" description="Disordered" evidence="8">
    <location>
        <begin position="640"/>
        <end position="666"/>
    </location>
</feature>